<evidence type="ECO:0000313" key="4">
    <source>
        <dbReference type="Proteomes" id="UP000003704"/>
    </source>
</evidence>
<reference evidence="3 4" key="1">
    <citation type="journal article" date="2012" name="J. Bacteriol.">
        <title>Genome Sequence of n-Alkane-Degrading Hydrocarboniphaga effusa Strain AP103T (ATCC BAA-332T).</title>
        <authorList>
            <person name="Chang H.K."/>
            <person name="Zylstra G.J."/>
            <person name="Chae J.C."/>
        </authorList>
    </citation>
    <scope>NUCLEOTIDE SEQUENCE [LARGE SCALE GENOMIC DNA]</scope>
    <source>
        <strain evidence="3 4">AP103</strain>
    </source>
</reference>
<protein>
    <submittedName>
        <fullName evidence="3">Uncharacterized protein</fullName>
    </submittedName>
</protein>
<comment type="caution">
    <text evidence="3">The sequence shown here is derived from an EMBL/GenBank/DDBJ whole genome shotgun (WGS) entry which is preliminary data.</text>
</comment>
<dbReference type="RefSeq" id="WP_007184298.1">
    <property type="nucleotide sequence ID" value="NZ_AKGD01000001.1"/>
</dbReference>
<sequence length="172" mass="19149">MTSDLVLLVVLYAAVALMACWLAAVSRMPVLLKLVAIVLIGASDFVCWQLWRDATGWPTEEPMPKNFLFHAATIEEPDEHSGSKGSLLLWLTTLKDDGPDGPPRSYRVPYKRSLHEQVQLAMDRMREGHPQIGSIKENDNGESGRGRGMFSIEEPPPDFELRTLPAPALPEK</sequence>
<feature type="transmembrane region" description="Helical" evidence="2">
    <location>
        <begin position="6"/>
        <end position="24"/>
    </location>
</feature>
<keyword evidence="2" id="KW-0472">Membrane</keyword>
<organism evidence="3 4">
    <name type="scientific">Hydrocarboniphaga effusa AP103</name>
    <dbReference type="NCBI Taxonomy" id="1172194"/>
    <lineage>
        <taxon>Bacteria</taxon>
        <taxon>Pseudomonadati</taxon>
        <taxon>Pseudomonadota</taxon>
        <taxon>Gammaproteobacteria</taxon>
        <taxon>Nevskiales</taxon>
        <taxon>Nevskiaceae</taxon>
        <taxon>Hydrocarboniphaga</taxon>
    </lineage>
</organism>
<dbReference type="Proteomes" id="UP000003704">
    <property type="component" value="Unassembled WGS sequence"/>
</dbReference>
<dbReference type="AlphaFoldDB" id="I7ZHI9"/>
<evidence type="ECO:0000313" key="3">
    <source>
        <dbReference type="EMBL" id="EIT71207.1"/>
    </source>
</evidence>
<gene>
    <name evidence="3" type="ORF">WQQ_13440</name>
</gene>
<evidence type="ECO:0000256" key="1">
    <source>
        <dbReference type="SAM" id="MobiDB-lite"/>
    </source>
</evidence>
<dbReference type="STRING" id="1172194.WQQ_13440"/>
<evidence type="ECO:0000256" key="2">
    <source>
        <dbReference type="SAM" id="Phobius"/>
    </source>
</evidence>
<dbReference type="OrthoDB" id="7061264at2"/>
<keyword evidence="2" id="KW-1133">Transmembrane helix</keyword>
<name>I7ZHI9_9GAMM</name>
<feature type="compositionally biased region" description="Basic and acidic residues" evidence="1">
    <location>
        <begin position="136"/>
        <end position="145"/>
    </location>
</feature>
<dbReference type="EMBL" id="AKGD01000001">
    <property type="protein sequence ID" value="EIT71207.1"/>
    <property type="molecule type" value="Genomic_DNA"/>
</dbReference>
<proteinExistence type="predicted"/>
<feature type="region of interest" description="Disordered" evidence="1">
    <location>
        <begin position="128"/>
        <end position="172"/>
    </location>
</feature>
<keyword evidence="2" id="KW-0812">Transmembrane</keyword>
<accession>I7ZHI9</accession>
<keyword evidence="4" id="KW-1185">Reference proteome</keyword>